<dbReference type="Proteomes" id="UP000076066">
    <property type="component" value="Chromosome"/>
</dbReference>
<dbReference type="OrthoDB" id="9796287at2"/>
<evidence type="ECO:0000259" key="2">
    <source>
        <dbReference type="Pfam" id="PF25455"/>
    </source>
</evidence>
<dbReference type="SUPFAM" id="SSF103025">
    <property type="entry name" value="Folate-binding domain"/>
    <property type="match status" value="1"/>
</dbReference>
<dbReference type="SUPFAM" id="SSF101790">
    <property type="entry name" value="Aminomethyltransferase beta-barrel domain"/>
    <property type="match status" value="1"/>
</dbReference>
<dbReference type="NCBIfam" id="TIGR03317">
    <property type="entry name" value="ygfZ_signature"/>
    <property type="match status" value="1"/>
</dbReference>
<dbReference type="PIRSF" id="PIRSF006487">
    <property type="entry name" value="GcvT"/>
    <property type="match status" value="1"/>
</dbReference>
<dbReference type="InterPro" id="IPR029043">
    <property type="entry name" value="GcvT/YgfZ_C"/>
</dbReference>
<dbReference type="InterPro" id="IPR057460">
    <property type="entry name" value="CAF17_C"/>
</dbReference>
<dbReference type="STRING" id="1549855.AY555_09705"/>
<dbReference type="InterPro" id="IPR045179">
    <property type="entry name" value="YgfZ/GcvT"/>
</dbReference>
<dbReference type="GO" id="GO:0016226">
    <property type="term" value="P:iron-sulfur cluster assembly"/>
    <property type="evidence" value="ECO:0007669"/>
    <property type="project" value="TreeGrafter"/>
</dbReference>
<sequence length="304" mass="33724">MSPETALFHELAHRGALILSGDDHRTFLQGLVSADVRTITENHSAWTALLTPQGKFLHEFFIYQHGNTLLLEGERERLEDLRTRLLRYRLRAKVTLESVPELAVFGTLPPFQGPLRNLSHAGDTIAFGDGIACMDPRLPAGGIRIVASRQAIPETGLTTADMAEAAWEQNRIRNGLPDGSRDIEPEKGFLLEYGFDELGGVDFRKGCYVGQETTARMKWKHLTKKRLVPLRGEDTTMPQSNSPITLSDGQPAGIIRSSTLDETGTGFLAMGVVRLDAILETDLRCDSTRLKPCPPAWLRLPDNR</sequence>
<name>A0A143DGX1_9PROT</name>
<accession>A0A143DGX1</accession>
<protein>
    <recommendedName>
        <fullName evidence="2">CAF17 C-terminal domain-containing protein</fullName>
    </recommendedName>
</protein>
<dbReference type="InterPro" id="IPR027266">
    <property type="entry name" value="TrmE/GcvT-like"/>
</dbReference>
<dbReference type="GeneID" id="53317427"/>
<dbReference type="PANTHER" id="PTHR22602">
    <property type="entry name" value="TRANSFERASE CAF17, MITOCHONDRIAL-RELATED"/>
    <property type="match status" value="1"/>
</dbReference>
<evidence type="ECO:0000313" key="4">
    <source>
        <dbReference type="Proteomes" id="UP000076066"/>
    </source>
</evidence>
<dbReference type="EMBL" id="CP014525">
    <property type="protein sequence ID" value="AMW35408.1"/>
    <property type="molecule type" value="Genomic_DNA"/>
</dbReference>
<dbReference type="InterPro" id="IPR017703">
    <property type="entry name" value="YgfZ/GCV_T_CS"/>
</dbReference>
<dbReference type="PANTHER" id="PTHR22602:SF0">
    <property type="entry name" value="TRANSFERASE CAF17, MITOCHONDRIAL-RELATED"/>
    <property type="match status" value="1"/>
</dbReference>
<organism evidence="3 4">
    <name type="scientific">Haematospirillum jordaniae</name>
    <dbReference type="NCBI Taxonomy" id="1549855"/>
    <lineage>
        <taxon>Bacteria</taxon>
        <taxon>Pseudomonadati</taxon>
        <taxon>Pseudomonadota</taxon>
        <taxon>Alphaproteobacteria</taxon>
        <taxon>Rhodospirillales</taxon>
        <taxon>Novispirillaceae</taxon>
        <taxon>Haematospirillum</taxon>
    </lineage>
</organism>
<reference evidence="3 4" key="1">
    <citation type="submission" date="2016-02" db="EMBL/GenBank/DDBJ databases">
        <title>Complete Genome of H5569, the type strain of the newly described species Haematospirillium jordaniae.</title>
        <authorList>
            <person name="Nicholson A.C."/>
            <person name="Humrighouse B.W."/>
            <person name="Loparov V."/>
            <person name="McQuiston J.R."/>
        </authorList>
    </citation>
    <scope>NUCLEOTIDE SEQUENCE [LARGE SCALE GENOMIC DNA]</scope>
    <source>
        <strain evidence="3 4">H5569</strain>
    </source>
</reference>
<keyword evidence="1" id="KW-0809">Transit peptide</keyword>
<proteinExistence type="predicted"/>
<dbReference type="AlphaFoldDB" id="A0A143DGX1"/>
<feature type="domain" description="CAF17 C-terminal" evidence="2">
    <location>
        <begin position="224"/>
        <end position="299"/>
    </location>
</feature>
<dbReference type="KEGG" id="hjo:AY555_09705"/>
<dbReference type="RefSeq" id="WP_066136162.1">
    <property type="nucleotide sequence ID" value="NZ_CP014525.1"/>
</dbReference>
<dbReference type="Gene3D" id="3.30.1360.120">
    <property type="entry name" value="Probable tRNA modification gtpase trme, domain 1"/>
    <property type="match status" value="1"/>
</dbReference>
<gene>
    <name evidence="3" type="ORF">AY555_09705</name>
</gene>
<evidence type="ECO:0000313" key="3">
    <source>
        <dbReference type="EMBL" id="AMW35408.1"/>
    </source>
</evidence>
<keyword evidence="4" id="KW-1185">Reference proteome</keyword>
<dbReference type="Pfam" id="PF25455">
    <property type="entry name" value="Beta-barrel_CAF17_C"/>
    <property type="match status" value="1"/>
</dbReference>
<evidence type="ECO:0000256" key="1">
    <source>
        <dbReference type="ARBA" id="ARBA00022946"/>
    </source>
</evidence>